<dbReference type="EMBL" id="KI677390">
    <property type="protein sequence ID" value="ETM02429.1"/>
    <property type="molecule type" value="Genomic_DNA"/>
</dbReference>
<reference evidence="1" key="1">
    <citation type="submission" date="2013-11" db="EMBL/GenBank/DDBJ databases">
        <title>The Genome Sequence of Phytophthora parasitica CHvinca01.</title>
        <authorList>
            <consortium name="The Broad Institute Genomics Platform"/>
            <person name="Russ C."/>
            <person name="Tyler B."/>
            <person name="Panabieres F."/>
            <person name="Shan W."/>
            <person name="Tripathy S."/>
            <person name="Grunwald N."/>
            <person name="Machado M."/>
            <person name="Johnson C.S."/>
            <person name="Arredondo F."/>
            <person name="Hong C."/>
            <person name="Coffey M."/>
            <person name="Young S.K."/>
            <person name="Zeng Q."/>
            <person name="Gargeya S."/>
            <person name="Fitzgerald M."/>
            <person name="Abouelleil A."/>
            <person name="Alvarado L."/>
            <person name="Chapman S.B."/>
            <person name="Gainer-Dewar J."/>
            <person name="Goldberg J."/>
            <person name="Griggs A."/>
            <person name="Gujja S."/>
            <person name="Hansen M."/>
            <person name="Howarth C."/>
            <person name="Imamovic A."/>
            <person name="Ireland A."/>
            <person name="Larimer J."/>
            <person name="McCowan C."/>
            <person name="Murphy C."/>
            <person name="Pearson M."/>
            <person name="Poon T.W."/>
            <person name="Priest M."/>
            <person name="Roberts A."/>
            <person name="Saif S."/>
            <person name="Shea T."/>
            <person name="Sykes S."/>
            <person name="Wortman J."/>
            <person name="Nusbaum C."/>
            <person name="Birren B."/>
        </authorList>
    </citation>
    <scope>NUCLEOTIDE SEQUENCE [LARGE SCALE GENOMIC DNA]</scope>
    <source>
        <strain evidence="1">CHvinca01</strain>
    </source>
</reference>
<dbReference type="OrthoDB" id="121385at2759"/>
<dbReference type="Proteomes" id="UP000054423">
    <property type="component" value="Unassembled WGS sequence"/>
</dbReference>
<dbReference type="AlphaFoldDB" id="W2LY47"/>
<accession>W2LY47</accession>
<evidence type="ECO:0000313" key="1">
    <source>
        <dbReference type="EMBL" id="ETM02429.1"/>
    </source>
</evidence>
<organism evidence="1">
    <name type="scientific">Phytophthora nicotianae</name>
    <name type="common">Potato buckeye rot agent</name>
    <name type="synonym">Phytophthora parasitica</name>
    <dbReference type="NCBI Taxonomy" id="4792"/>
    <lineage>
        <taxon>Eukaryota</taxon>
        <taxon>Sar</taxon>
        <taxon>Stramenopiles</taxon>
        <taxon>Oomycota</taxon>
        <taxon>Peronosporomycetes</taxon>
        <taxon>Peronosporales</taxon>
        <taxon>Peronosporaceae</taxon>
        <taxon>Phytophthora</taxon>
    </lineage>
</organism>
<protein>
    <recommendedName>
        <fullName evidence="2">DDE-1 domain-containing protein</fullName>
    </recommendedName>
</protein>
<evidence type="ECO:0008006" key="2">
    <source>
        <dbReference type="Google" id="ProtNLM"/>
    </source>
</evidence>
<name>W2LY47_PHYNI</name>
<sequence length="120" mass="13420">MVNLLSAIKGAKKHVSVFNMDQTSIYIDMGPKSTIEFVGAKKVDAIQGMSENSFRASAFCVPRLRGKSCSIVTGCCVTPSHPWSSSSRAHGERNYRTKAILTDQKKAYYDEEHMLEWIDE</sequence>
<feature type="non-terminal residue" evidence="1">
    <location>
        <position position="120"/>
    </location>
</feature>
<gene>
    <name evidence="1" type="ORF">L917_01103</name>
</gene>
<proteinExistence type="predicted"/>